<reference evidence="1 2" key="1">
    <citation type="submission" date="2018-08" db="EMBL/GenBank/DDBJ databases">
        <authorList>
            <consortium name="NARMS: The National Antimicrobial Resistance Monitoring System"/>
        </authorList>
    </citation>
    <scope>NUCLEOTIDE SEQUENCE [LARGE SCALE GENOMIC DNA]</scope>
    <source>
        <strain evidence="1 2">FSIS11812579</strain>
    </source>
</reference>
<name>A0A3K5JTK5_CAMCO</name>
<evidence type="ECO:0000313" key="1">
    <source>
        <dbReference type="EMBL" id="EAL8417482.1"/>
    </source>
</evidence>
<dbReference type="AlphaFoldDB" id="A0A3K5JTK5"/>
<dbReference type="PANTHER" id="PTHR42146:SF1">
    <property type="entry name" value="OLIGORIBONUCLEASE NRNB"/>
    <property type="match status" value="1"/>
</dbReference>
<proteinExistence type="predicted"/>
<dbReference type="Proteomes" id="UP000333665">
    <property type="component" value="Unassembled WGS sequence"/>
</dbReference>
<protein>
    <submittedName>
        <fullName evidence="1">3'-to-5' oligoribonuclease B</fullName>
    </submittedName>
</protein>
<dbReference type="Gene3D" id="3.10.310.30">
    <property type="match status" value="1"/>
</dbReference>
<dbReference type="InterPro" id="IPR038763">
    <property type="entry name" value="DHH_sf"/>
</dbReference>
<dbReference type="InterPro" id="IPR052968">
    <property type="entry name" value="Nucleotide_metab_enz"/>
</dbReference>
<dbReference type="SUPFAM" id="SSF64182">
    <property type="entry name" value="DHH phosphoesterases"/>
    <property type="match status" value="1"/>
</dbReference>
<comment type="caution">
    <text evidence="1">The sequence shown here is derived from an EMBL/GenBank/DDBJ whole genome shotgun (WGS) entry which is preliminary data.</text>
</comment>
<dbReference type="PANTHER" id="PTHR42146">
    <property type="entry name" value="3',5'-CYCLIC-NUCLEOTIDE PHOSPHODIESTERASE"/>
    <property type="match status" value="1"/>
</dbReference>
<dbReference type="RefSeq" id="WP_002826493.1">
    <property type="nucleotide sequence ID" value="NZ_AP028341.1"/>
</dbReference>
<gene>
    <name evidence="1" type="ORF">DYF97_08975</name>
</gene>
<evidence type="ECO:0000313" key="2">
    <source>
        <dbReference type="Proteomes" id="UP000333665"/>
    </source>
</evidence>
<organism evidence="1 2">
    <name type="scientific">Campylobacter coli</name>
    <dbReference type="NCBI Taxonomy" id="195"/>
    <lineage>
        <taxon>Bacteria</taxon>
        <taxon>Pseudomonadati</taxon>
        <taxon>Campylobacterota</taxon>
        <taxon>Epsilonproteobacteria</taxon>
        <taxon>Campylobacterales</taxon>
        <taxon>Campylobacteraceae</taxon>
        <taxon>Campylobacter</taxon>
    </lineage>
</organism>
<dbReference type="EMBL" id="AACRQU010000030">
    <property type="protein sequence ID" value="EAL8417482.1"/>
    <property type="molecule type" value="Genomic_DNA"/>
</dbReference>
<sequence>MKIYHLSHTDLDGYACQYIVNFYFKNVNFYNSNYGKEINENFNAILADIEKDNSFGQAIILITDLNLNLNQCEEFDKICKEKNIKIFLLDHHQSGEECAQKYAWYLLDNQRCATKITYDFFSKICKPDLELLNFAQVVNAVDIWLNEDSNFELGKVFLGLIANAKEINRVMFKEAQVFYMFFLLERARKFINQPNSHILLDNAIHFIKKDFFAKNHDDTLSNLISYFVVEKLSELKEEFSIEYEGRKGILTSNIGNTSVIGNEFLVKNPDYDFFIDVSSRKTLSFRANGKVDVSLMAKKLVGGGGHKNASGGLFAAYKDGANYNYIKAQIVDLIKSKELKKGNSDATNTQ</sequence>
<accession>A0A3K5JTK5</accession>